<evidence type="ECO:0000313" key="2">
    <source>
        <dbReference type="Proteomes" id="UP000824890"/>
    </source>
</evidence>
<proteinExistence type="predicted"/>
<feature type="non-terminal residue" evidence="1">
    <location>
        <position position="1"/>
    </location>
</feature>
<reference evidence="1 2" key="1">
    <citation type="submission" date="2021-05" db="EMBL/GenBank/DDBJ databases">
        <title>Genome Assembly of Synthetic Allotetraploid Brassica napus Reveals Homoeologous Exchanges between Subgenomes.</title>
        <authorList>
            <person name="Davis J.T."/>
        </authorList>
    </citation>
    <scope>NUCLEOTIDE SEQUENCE [LARGE SCALE GENOMIC DNA]</scope>
    <source>
        <strain evidence="2">cv. Da-Ae</strain>
        <tissue evidence="1">Seedling</tissue>
    </source>
</reference>
<protein>
    <submittedName>
        <fullName evidence="1">Uncharacterized protein</fullName>
    </submittedName>
</protein>
<organism evidence="1 2">
    <name type="scientific">Brassica napus</name>
    <name type="common">Rape</name>
    <dbReference type="NCBI Taxonomy" id="3708"/>
    <lineage>
        <taxon>Eukaryota</taxon>
        <taxon>Viridiplantae</taxon>
        <taxon>Streptophyta</taxon>
        <taxon>Embryophyta</taxon>
        <taxon>Tracheophyta</taxon>
        <taxon>Spermatophyta</taxon>
        <taxon>Magnoliopsida</taxon>
        <taxon>eudicotyledons</taxon>
        <taxon>Gunneridae</taxon>
        <taxon>Pentapetalae</taxon>
        <taxon>rosids</taxon>
        <taxon>malvids</taxon>
        <taxon>Brassicales</taxon>
        <taxon>Brassicaceae</taxon>
        <taxon>Brassiceae</taxon>
        <taxon>Brassica</taxon>
    </lineage>
</organism>
<comment type="caution">
    <text evidence="1">The sequence shown here is derived from an EMBL/GenBank/DDBJ whole genome shotgun (WGS) entry which is preliminary data.</text>
</comment>
<evidence type="ECO:0000313" key="1">
    <source>
        <dbReference type="EMBL" id="KAH0895803.1"/>
    </source>
</evidence>
<keyword evidence="2" id="KW-1185">Reference proteome</keyword>
<gene>
    <name evidence="1" type="ORF">HID58_045371</name>
</gene>
<dbReference type="EMBL" id="JAGKQM010000012">
    <property type="protein sequence ID" value="KAH0895803.1"/>
    <property type="molecule type" value="Genomic_DNA"/>
</dbReference>
<sequence>ISPNFSNSLRFCSESLCSFFRVDSAAPEVPRGEVVCLWGNELNNFDSRGWFYMLLSAKL</sequence>
<accession>A0ABQ8ATJ5</accession>
<dbReference type="Proteomes" id="UP000824890">
    <property type="component" value="Unassembled WGS sequence"/>
</dbReference>
<name>A0ABQ8ATJ5_BRANA</name>